<gene>
    <name evidence="1" type="ORF">KCU76_g964</name>
</gene>
<name>A0A9P8EWW8_AURME</name>
<proteinExistence type="predicted"/>
<organism evidence="1 2">
    <name type="scientific">Aureobasidium melanogenum</name>
    <name type="common">Aureobasidium pullulans var. melanogenum</name>
    <dbReference type="NCBI Taxonomy" id="46634"/>
    <lineage>
        <taxon>Eukaryota</taxon>
        <taxon>Fungi</taxon>
        <taxon>Dikarya</taxon>
        <taxon>Ascomycota</taxon>
        <taxon>Pezizomycotina</taxon>
        <taxon>Dothideomycetes</taxon>
        <taxon>Dothideomycetidae</taxon>
        <taxon>Dothideales</taxon>
        <taxon>Saccotheciaceae</taxon>
        <taxon>Aureobasidium</taxon>
    </lineage>
</organism>
<reference evidence="1" key="2">
    <citation type="submission" date="2021-08" db="EMBL/GenBank/DDBJ databases">
        <authorList>
            <person name="Gostincar C."/>
            <person name="Sun X."/>
            <person name="Song Z."/>
            <person name="Gunde-Cimerman N."/>
        </authorList>
    </citation>
    <scope>NUCLEOTIDE SEQUENCE</scope>
    <source>
        <strain evidence="1">EXF-9911</strain>
    </source>
</reference>
<dbReference type="EMBL" id="JAHFXF010000020">
    <property type="protein sequence ID" value="KAG9700195.1"/>
    <property type="molecule type" value="Genomic_DNA"/>
</dbReference>
<sequence>MAEDPETVQEIQMVVRRLINRLRERVRELSARNDLLDPNDADETLDLVTELLTDHIESFSRSAQKHADEYRGLKAITSRFDQLDNKVNKRINGIDQKLDTIHENVNELKTMMQSIITSRSSQQLFAMSEIYNINIPPSVPEMDKPKQRVGMRSHIWGFLRGLKRGL</sequence>
<dbReference type="Proteomes" id="UP000779574">
    <property type="component" value="Unassembled WGS sequence"/>
</dbReference>
<accession>A0A9P8EWW8</accession>
<dbReference type="AlphaFoldDB" id="A0A9P8EWW8"/>
<evidence type="ECO:0000313" key="2">
    <source>
        <dbReference type="Proteomes" id="UP000779574"/>
    </source>
</evidence>
<protein>
    <submittedName>
        <fullName evidence="1">Uncharacterized protein</fullName>
    </submittedName>
</protein>
<evidence type="ECO:0000313" key="1">
    <source>
        <dbReference type="EMBL" id="KAG9700195.1"/>
    </source>
</evidence>
<feature type="non-terminal residue" evidence="1">
    <location>
        <position position="166"/>
    </location>
</feature>
<reference evidence="1" key="1">
    <citation type="journal article" date="2021" name="J Fungi (Basel)">
        <title>Virulence traits and population genomics of the black yeast Aureobasidium melanogenum.</title>
        <authorList>
            <person name="Cernosa A."/>
            <person name="Sun X."/>
            <person name="Gostincar C."/>
            <person name="Fang C."/>
            <person name="Gunde-Cimerman N."/>
            <person name="Song Z."/>
        </authorList>
    </citation>
    <scope>NUCLEOTIDE SEQUENCE</scope>
    <source>
        <strain evidence="1">EXF-9911</strain>
    </source>
</reference>
<comment type="caution">
    <text evidence="1">The sequence shown here is derived from an EMBL/GenBank/DDBJ whole genome shotgun (WGS) entry which is preliminary data.</text>
</comment>